<dbReference type="FunFam" id="1.25.40.180:FF:000031">
    <property type="entry name" value="Eukaryotic translation initiation factor 5"/>
    <property type="match status" value="1"/>
</dbReference>
<dbReference type="SUPFAM" id="SSF100966">
    <property type="entry name" value="Translation initiation factor 2 beta, aIF2beta, N-terminal domain"/>
    <property type="match status" value="1"/>
</dbReference>
<comment type="caution">
    <text evidence="8">The sequence shown here is derived from an EMBL/GenBank/DDBJ whole genome shotgun (WGS) entry which is preliminary data.</text>
</comment>
<evidence type="ECO:0000313" key="8">
    <source>
        <dbReference type="EMBL" id="KDN52719.1"/>
    </source>
</evidence>
<dbReference type="GO" id="GO:0005829">
    <property type="term" value="C:cytosol"/>
    <property type="evidence" value="ECO:0007669"/>
    <property type="project" value="TreeGrafter"/>
</dbReference>
<dbReference type="SMART" id="SM00653">
    <property type="entry name" value="eIF2B_5"/>
    <property type="match status" value="1"/>
</dbReference>
<dbReference type="OrthoDB" id="10250831at2759"/>
<dbReference type="InterPro" id="IPR016190">
    <property type="entry name" value="Transl_init_fac_IF2/IF5_Zn-bd"/>
</dbReference>
<dbReference type="Pfam" id="PF01873">
    <property type="entry name" value="eIF-5_eIF-2B"/>
    <property type="match status" value="1"/>
</dbReference>
<keyword evidence="5" id="KW-0342">GTP-binding</keyword>
<keyword evidence="2" id="KW-0396">Initiation factor</keyword>
<sequence>MAVVNIRRDVDDKFYRYRMPLLQTKIEGKGNGIKTVIPNMADIGRALSRPASYPTKFFGCELGAQTQFDEKNERYIVNGSHEAVRLRELLDGFIEKFVLCKACKNPETDLKISKDGMIHRDCKACGAMTDVDMRHKLTTFITNHPPPKKKKGVKGAGKAAGQSVDDGGCDDGENGGSDDEFTAKIASEAALIPTAEQRAKENGGDEWSVDTSEAAVKARVKALEGGITSSLVLAAGEDDEEAEDENSPYYQFGVWLTEHRKGGSAGGECTAAEVYKKAQELGIENKHRSVQLIMQSLFTEDAVKEMGKYQAVIAKMTTSEKHQKSLLGGLERLAGIEQPSLVPSGVPKLLMALYQIDALDEEIVKHWGTHTSKKYVDKDTSKKVRRAAAPFLEWLDQADSDEDEEDDDLDNL</sequence>
<dbReference type="AlphaFoldDB" id="A0A066WNY7"/>
<dbReference type="CDD" id="cd11561">
    <property type="entry name" value="W2_eIF5"/>
    <property type="match status" value="1"/>
</dbReference>
<dbReference type="InterPro" id="IPR045196">
    <property type="entry name" value="IF2/IF5"/>
</dbReference>
<dbReference type="SMART" id="SM00515">
    <property type="entry name" value="eIF5C"/>
    <property type="match status" value="1"/>
</dbReference>
<dbReference type="InterPro" id="IPR003307">
    <property type="entry name" value="W2_domain"/>
</dbReference>
<dbReference type="GO" id="GO:0001732">
    <property type="term" value="P:formation of cytoplasmic translation initiation complex"/>
    <property type="evidence" value="ECO:0007669"/>
    <property type="project" value="TreeGrafter"/>
</dbReference>
<comment type="similarity">
    <text evidence="1">Belongs to the eIF-2-beta/eIF-5 family.</text>
</comment>
<dbReference type="STRING" id="1037660.A0A066WNY7"/>
<dbReference type="Pfam" id="PF02020">
    <property type="entry name" value="W2"/>
    <property type="match status" value="1"/>
</dbReference>
<proteinExistence type="inferred from homology"/>
<dbReference type="OMA" id="YRYKMEK"/>
<dbReference type="RefSeq" id="XP_013245558.1">
    <property type="nucleotide sequence ID" value="XM_013390104.1"/>
</dbReference>
<dbReference type="FunFam" id="2.20.25.350:FF:000001">
    <property type="entry name" value="Eukaryotic translation initiation factor 5"/>
    <property type="match status" value="1"/>
</dbReference>
<reference evidence="8 9" key="1">
    <citation type="submission" date="2014-05" db="EMBL/GenBank/DDBJ databases">
        <title>Draft genome sequence of a rare smut relative, Tilletiaria anomala UBC 951.</title>
        <authorList>
            <consortium name="DOE Joint Genome Institute"/>
            <person name="Toome M."/>
            <person name="Kuo A."/>
            <person name="Henrissat B."/>
            <person name="Lipzen A."/>
            <person name="Tritt A."/>
            <person name="Yoshinaga Y."/>
            <person name="Zane M."/>
            <person name="Barry K."/>
            <person name="Grigoriev I.V."/>
            <person name="Spatafora J.W."/>
            <person name="Aimea M.C."/>
        </authorList>
    </citation>
    <scope>NUCLEOTIDE SEQUENCE [LARGE SCALE GENOMIC DNA]</scope>
    <source>
        <strain evidence="8 9">UBC 951</strain>
    </source>
</reference>
<dbReference type="SUPFAM" id="SSF48371">
    <property type="entry name" value="ARM repeat"/>
    <property type="match status" value="1"/>
</dbReference>
<organism evidence="8 9">
    <name type="scientific">Tilletiaria anomala (strain ATCC 24038 / CBS 436.72 / UBC 951)</name>
    <dbReference type="NCBI Taxonomy" id="1037660"/>
    <lineage>
        <taxon>Eukaryota</taxon>
        <taxon>Fungi</taxon>
        <taxon>Dikarya</taxon>
        <taxon>Basidiomycota</taxon>
        <taxon>Ustilaginomycotina</taxon>
        <taxon>Exobasidiomycetes</taxon>
        <taxon>Georgefischeriales</taxon>
        <taxon>Tilletiariaceae</taxon>
        <taxon>Tilletiaria</taxon>
    </lineage>
</organism>
<dbReference type="Gene3D" id="2.20.25.350">
    <property type="match status" value="1"/>
</dbReference>
<evidence type="ECO:0000313" key="9">
    <source>
        <dbReference type="Proteomes" id="UP000027361"/>
    </source>
</evidence>
<gene>
    <name evidence="8" type="ORF">K437DRAFT_231806</name>
</gene>
<evidence type="ECO:0000256" key="2">
    <source>
        <dbReference type="ARBA" id="ARBA00022540"/>
    </source>
</evidence>
<dbReference type="GO" id="GO:0005092">
    <property type="term" value="F:GDP-dissociation inhibitor activity"/>
    <property type="evidence" value="ECO:0007669"/>
    <property type="project" value="TreeGrafter"/>
</dbReference>
<evidence type="ECO:0000259" key="7">
    <source>
        <dbReference type="PROSITE" id="PS51363"/>
    </source>
</evidence>
<dbReference type="InterPro" id="IPR016189">
    <property type="entry name" value="Transl_init_fac_IF2/IF5_N"/>
</dbReference>
<dbReference type="GO" id="GO:0003743">
    <property type="term" value="F:translation initiation factor activity"/>
    <property type="evidence" value="ECO:0007669"/>
    <property type="project" value="UniProtKB-KW"/>
</dbReference>
<evidence type="ECO:0000256" key="6">
    <source>
        <dbReference type="SAM" id="MobiDB-lite"/>
    </source>
</evidence>
<evidence type="ECO:0000256" key="4">
    <source>
        <dbReference type="ARBA" id="ARBA00022917"/>
    </source>
</evidence>
<dbReference type="PANTHER" id="PTHR23001">
    <property type="entry name" value="EUKARYOTIC TRANSLATION INITIATION FACTOR"/>
    <property type="match status" value="1"/>
</dbReference>
<dbReference type="Proteomes" id="UP000027361">
    <property type="component" value="Unassembled WGS sequence"/>
</dbReference>
<dbReference type="InterPro" id="IPR002735">
    <property type="entry name" value="Transl_init_fac_IF2/IF5_dom"/>
</dbReference>
<feature type="domain" description="W2" evidence="7">
    <location>
        <begin position="242"/>
        <end position="405"/>
    </location>
</feature>
<dbReference type="SUPFAM" id="SSF75689">
    <property type="entry name" value="Zinc-binding domain of translation initiation factor 2 beta"/>
    <property type="match status" value="1"/>
</dbReference>
<feature type="compositionally biased region" description="Acidic residues" evidence="6">
    <location>
        <begin position="167"/>
        <end position="180"/>
    </location>
</feature>
<dbReference type="EMBL" id="JMSN01000007">
    <property type="protein sequence ID" value="KDN52719.1"/>
    <property type="molecule type" value="Genomic_DNA"/>
</dbReference>
<dbReference type="FunCoup" id="A0A066WNY7">
    <property type="interactions" value="706"/>
</dbReference>
<accession>A0A066WNY7</accession>
<dbReference type="HOGENOM" id="CLU_026663_1_0_1"/>
<keyword evidence="9" id="KW-1185">Reference proteome</keyword>
<feature type="region of interest" description="Disordered" evidence="6">
    <location>
        <begin position="140"/>
        <end position="180"/>
    </location>
</feature>
<keyword evidence="4" id="KW-0648">Protein biosynthesis</keyword>
<protein>
    <recommendedName>
        <fullName evidence="7">W2 domain-containing protein</fullName>
    </recommendedName>
</protein>
<evidence type="ECO:0000256" key="5">
    <source>
        <dbReference type="ARBA" id="ARBA00023134"/>
    </source>
</evidence>
<dbReference type="Gene3D" id="1.25.40.180">
    <property type="match status" value="1"/>
</dbReference>
<name>A0A066WNY7_TILAU</name>
<dbReference type="PANTHER" id="PTHR23001:SF7">
    <property type="entry name" value="EUKARYOTIC TRANSLATION INITIATION FACTOR 5"/>
    <property type="match status" value="1"/>
</dbReference>
<dbReference type="GeneID" id="25262799"/>
<dbReference type="InterPro" id="IPR016024">
    <property type="entry name" value="ARM-type_fold"/>
</dbReference>
<dbReference type="GO" id="GO:0071074">
    <property type="term" value="F:eukaryotic initiation factor eIF2 binding"/>
    <property type="evidence" value="ECO:0007669"/>
    <property type="project" value="TreeGrafter"/>
</dbReference>
<dbReference type="InParanoid" id="A0A066WNY7"/>
<dbReference type="FunFam" id="3.30.30.170:FF:000002">
    <property type="entry name" value="Eukaryotic translation initiation factor 5"/>
    <property type="match status" value="1"/>
</dbReference>
<evidence type="ECO:0000256" key="1">
    <source>
        <dbReference type="ARBA" id="ARBA00010397"/>
    </source>
</evidence>
<dbReference type="PROSITE" id="PS51363">
    <property type="entry name" value="W2"/>
    <property type="match status" value="1"/>
</dbReference>
<keyword evidence="3" id="KW-0547">Nucleotide-binding</keyword>
<dbReference type="GO" id="GO:0005525">
    <property type="term" value="F:GTP binding"/>
    <property type="evidence" value="ECO:0007669"/>
    <property type="project" value="UniProtKB-KW"/>
</dbReference>
<evidence type="ECO:0000256" key="3">
    <source>
        <dbReference type="ARBA" id="ARBA00022741"/>
    </source>
</evidence>
<dbReference type="Gene3D" id="3.30.30.170">
    <property type="match status" value="1"/>
</dbReference>